<protein>
    <submittedName>
        <fullName evidence="8">LD-carboxypeptidase</fullName>
    </submittedName>
</protein>
<dbReference type="CDD" id="cd07025">
    <property type="entry name" value="Peptidase_S66"/>
    <property type="match status" value="1"/>
</dbReference>
<evidence type="ECO:0000259" key="6">
    <source>
        <dbReference type="Pfam" id="PF02016"/>
    </source>
</evidence>
<dbReference type="InterPro" id="IPR029062">
    <property type="entry name" value="Class_I_gatase-like"/>
</dbReference>
<dbReference type="PIRSF" id="PIRSF028757">
    <property type="entry name" value="LD-carboxypeptidase"/>
    <property type="match status" value="1"/>
</dbReference>
<accession>A0ABW7CAP8</accession>
<evidence type="ECO:0000256" key="5">
    <source>
        <dbReference type="ARBA" id="ARBA00022825"/>
    </source>
</evidence>
<keyword evidence="9" id="KW-1185">Reference proteome</keyword>
<evidence type="ECO:0000313" key="8">
    <source>
        <dbReference type="EMBL" id="MFG3818231.1"/>
    </source>
</evidence>
<dbReference type="InterPro" id="IPR040921">
    <property type="entry name" value="Peptidase_S66C"/>
</dbReference>
<sequence>MPLEPGDRVWVIAPSGPVLDPAAIARGVEIWQDRGFRVQFAAGWDAQTGFLAGTDAQRRSQLAAALADPGCRAIVCARGGYGSARLLEDWDWPLFAGRGAGLMVDPARSPLWLIGFSDITALLWSLARQGVAGVHGPLLTTLGQEPAWTVDRLFNLLAGQSLEPLQGQGWGGGAVVGRLFPGNLTVIANLLNTPLQPALEGAILAIEDVTEYPYRIDRLLTQWRLSGLLRAIGGIAIGHFTACDPPPNRPSCSMAEVLRDRLGDLGLPIVSGLPFGHESPNAALPVGTLARLDGEAGTLELLS</sequence>
<dbReference type="InterPro" id="IPR027461">
    <property type="entry name" value="Carboxypeptidase_A_C_sf"/>
</dbReference>
<comment type="similarity">
    <text evidence="1">Belongs to the peptidase S66 family.</text>
</comment>
<dbReference type="Pfam" id="PF02016">
    <property type="entry name" value="Peptidase_S66"/>
    <property type="match status" value="1"/>
</dbReference>
<dbReference type="Proteomes" id="UP001604335">
    <property type="component" value="Unassembled WGS sequence"/>
</dbReference>
<dbReference type="PANTHER" id="PTHR30237:SF2">
    <property type="entry name" value="MUREIN TETRAPEPTIDE CARBOXYPEPTIDASE"/>
    <property type="match status" value="1"/>
</dbReference>
<dbReference type="Gene3D" id="3.50.30.60">
    <property type="entry name" value="LD-carboxypeptidase A C-terminal domain-like"/>
    <property type="match status" value="1"/>
</dbReference>
<gene>
    <name evidence="8" type="ORF">VPK24_11340</name>
</gene>
<organism evidence="8 9">
    <name type="scientific">Limnothrix redekei LRLZ20PSL1</name>
    <dbReference type="NCBI Taxonomy" id="3112953"/>
    <lineage>
        <taxon>Bacteria</taxon>
        <taxon>Bacillati</taxon>
        <taxon>Cyanobacteriota</taxon>
        <taxon>Cyanophyceae</taxon>
        <taxon>Pseudanabaenales</taxon>
        <taxon>Pseudanabaenaceae</taxon>
        <taxon>Limnothrix</taxon>
    </lineage>
</organism>
<dbReference type="RefSeq" id="WP_393013383.1">
    <property type="nucleotide sequence ID" value="NZ_JAZAQF010000069.1"/>
</dbReference>
<evidence type="ECO:0000259" key="7">
    <source>
        <dbReference type="Pfam" id="PF17676"/>
    </source>
</evidence>
<dbReference type="EMBL" id="JAZAQF010000069">
    <property type="protein sequence ID" value="MFG3818231.1"/>
    <property type="molecule type" value="Genomic_DNA"/>
</dbReference>
<feature type="domain" description="LD-carboxypeptidase N-terminal" evidence="6">
    <location>
        <begin position="9"/>
        <end position="136"/>
    </location>
</feature>
<evidence type="ECO:0000256" key="1">
    <source>
        <dbReference type="ARBA" id="ARBA00010233"/>
    </source>
</evidence>
<keyword evidence="2" id="KW-0121">Carboxypeptidase</keyword>
<keyword evidence="5" id="KW-0720">Serine protease</keyword>
<reference evidence="9" key="1">
    <citation type="journal article" date="2024" name="Algal Res.">
        <title>Biochemical, toxicological and genomic investigation of a high-biomass producing Limnothrix strain isolated from Italian shallow drinking water reservoir.</title>
        <authorList>
            <person name="Simonazzi M."/>
            <person name="Shishido T.K."/>
            <person name="Delbaje E."/>
            <person name="Wahlsten M."/>
            <person name="Fewer D.P."/>
            <person name="Sivonen K."/>
            <person name="Pezzolesi L."/>
            <person name="Pistocchi R."/>
        </authorList>
    </citation>
    <scope>NUCLEOTIDE SEQUENCE [LARGE SCALE GENOMIC DNA]</scope>
    <source>
        <strain evidence="9">LRLZ20PSL1</strain>
    </source>
</reference>
<name>A0ABW7CAP8_9CYAN</name>
<evidence type="ECO:0000256" key="4">
    <source>
        <dbReference type="ARBA" id="ARBA00022801"/>
    </source>
</evidence>
<dbReference type="InterPro" id="IPR027478">
    <property type="entry name" value="LdcA_N"/>
</dbReference>
<dbReference type="PANTHER" id="PTHR30237">
    <property type="entry name" value="MURAMOYLTETRAPEPTIDE CARBOXYPEPTIDASE"/>
    <property type="match status" value="1"/>
</dbReference>
<dbReference type="SUPFAM" id="SSF141986">
    <property type="entry name" value="LD-carboxypeptidase A C-terminal domain-like"/>
    <property type="match status" value="1"/>
</dbReference>
<evidence type="ECO:0000256" key="2">
    <source>
        <dbReference type="ARBA" id="ARBA00022645"/>
    </source>
</evidence>
<dbReference type="SUPFAM" id="SSF52317">
    <property type="entry name" value="Class I glutamine amidotransferase-like"/>
    <property type="match status" value="1"/>
</dbReference>
<keyword evidence="3" id="KW-0645">Protease</keyword>
<comment type="caution">
    <text evidence="8">The sequence shown here is derived from an EMBL/GenBank/DDBJ whole genome shotgun (WGS) entry which is preliminary data.</text>
</comment>
<evidence type="ECO:0000313" key="9">
    <source>
        <dbReference type="Proteomes" id="UP001604335"/>
    </source>
</evidence>
<dbReference type="Gene3D" id="3.40.50.10740">
    <property type="entry name" value="Class I glutamine amidotransferase-like"/>
    <property type="match status" value="1"/>
</dbReference>
<keyword evidence="4" id="KW-0378">Hydrolase</keyword>
<dbReference type="InterPro" id="IPR003507">
    <property type="entry name" value="S66_fam"/>
</dbReference>
<dbReference type="InterPro" id="IPR040449">
    <property type="entry name" value="Peptidase_S66_N"/>
</dbReference>
<evidence type="ECO:0000256" key="3">
    <source>
        <dbReference type="ARBA" id="ARBA00022670"/>
    </source>
</evidence>
<feature type="domain" description="LD-carboxypeptidase C-terminal" evidence="7">
    <location>
        <begin position="177"/>
        <end position="292"/>
    </location>
</feature>
<proteinExistence type="inferred from homology"/>
<dbReference type="Pfam" id="PF17676">
    <property type="entry name" value="Peptidase_S66C"/>
    <property type="match status" value="1"/>
</dbReference>